<evidence type="ECO:0000256" key="1">
    <source>
        <dbReference type="ARBA" id="ARBA00023224"/>
    </source>
</evidence>
<name>A0A1W2ESK5_9FIRM</name>
<reference evidence="4 5" key="1">
    <citation type="submission" date="2017-04" db="EMBL/GenBank/DDBJ databases">
        <authorList>
            <person name="Afonso C.L."/>
            <person name="Miller P.J."/>
            <person name="Scott M.A."/>
            <person name="Spackman E."/>
            <person name="Goraichik I."/>
            <person name="Dimitrov K.M."/>
            <person name="Suarez D.L."/>
            <person name="Swayne D.E."/>
        </authorList>
    </citation>
    <scope>NUCLEOTIDE SEQUENCE [LARGE SCALE GENOMIC DNA]</scope>
    <source>
        <strain evidence="4 5">DSM 5090</strain>
    </source>
</reference>
<dbReference type="PANTHER" id="PTHR32089">
    <property type="entry name" value="METHYL-ACCEPTING CHEMOTAXIS PROTEIN MCPB"/>
    <property type="match status" value="1"/>
</dbReference>
<dbReference type="SMART" id="SM00283">
    <property type="entry name" value="MA"/>
    <property type="match status" value="1"/>
</dbReference>
<organism evidence="4 5">
    <name type="scientific">Sporomusa malonica</name>
    <dbReference type="NCBI Taxonomy" id="112901"/>
    <lineage>
        <taxon>Bacteria</taxon>
        <taxon>Bacillati</taxon>
        <taxon>Bacillota</taxon>
        <taxon>Negativicutes</taxon>
        <taxon>Selenomonadales</taxon>
        <taxon>Sporomusaceae</taxon>
        <taxon>Sporomusa</taxon>
    </lineage>
</organism>
<dbReference type="EMBL" id="FWXI01000029">
    <property type="protein sequence ID" value="SMD12679.1"/>
    <property type="molecule type" value="Genomic_DNA"/>
</dbReference>
<sequence>MDKAIADKIVDFIFQETELSAVICDHEGIIVAAKDLSRVGKVHSGSQKVLTEKIEHRIVTAEDEQRSGGTVKMGVHLPIVYKNQWVGSFGIGGDPIYSKPIAKIATGLFRWELQAAENKEMLLEQAQQVNDSITTIAATIEELNASQEDLAATMHDVANLSDRVSVNVNNTDTVISTIRQIASQTNLLGLNAAIEAARVGEQGRGFAVVAEEVRKLSDQSHHSAKDIQATLQELKSSMEMVINHTQQTAGITKEQAKATESITERVITLKYVGQKLLSMAKDE</sequence>
<dbReference type="SUPFAM" id="SSF58104">
    <property type="entry name" value="Methyl-accepting chemotaxis protein (MCP) signaling domain"/>
    <property type="match status" value="1"/>
</dbReference>
<evidence type="ECO:0000256" key="2">
    <source>
        <dbReference type="PROSITE-ProRule" id="PRU00284"/>
    </source>
</evidence>
<evidence type="ECO:0000313" key="5">
    <source>
        <dbReference type="Proteomes" id="UP000192738"/>
    </source>
</evidence>
<dbReference type="InterPro" id="IPR004089">
    <property type="entry name" value="MCPsignal_dom"/>
</dbReference>
<dbReference type="Proteomes" id="UP000192738">
    <property type="component" value="Unassembled WGS sequence"/>
</dbReference>
<dbReference type="InterPro" id="IPR008599">
    <property type="entry name" value="Diacid_rec"/>
</dbReference>
<dbReference type="GO" id="GO:0007165">
    <property type="term" value="P:signal transduction"/>
    <property type="evidence" value="ECO:0007669"/>
    <property type="project" value="UniProtKB-KW"/>
</dbReference>
<dbReference type="Pfam" id="PF00015">
    <property type="entry name" value="MCPsignal"/>
    <property type="match status" value="1"/>
</dbReference>
<dbReference type="Gene3D" id="1.10.287.950">
    <property type="entry name" value="Methyl-accepting chemotaxis protein"/>
    <property type="match status" value="1"/>
</dbReference>
<keyword evidence="1 2" id="KW-0807">Transducer</keyword>
<dbReference type="PROSITE" id="PS50111">
    <property type="entry name" value="CHEMOTAXIS_TRANSDUC_2"/>
    <property type="match status" value="1"/>
</dbReference>
<dbReference type="AlphaFoldDB" id="A0A1W2ESK5"/>
<dbReference type="GO" id="GO:0016020">
    <property type="term" value="C:membrane"/>
    <property type="evidence" value="ECO:0007669"/>
    <property type="project" value="InterPro"/>
</dbReference>
<keyword evidence="5" id="KW-1185">Reference proteome</keyword>
<evidence type="ECO:0000259" key="3">
    <source>
        <dbReference type="PROSITE" id="PS50111"/>
    </source>
</evidence>
<dbReference type="RefSeq" id="WP_084578175.1">
    <property type="nucleotide sequence ID" value="NZ_CP155572.1"/>
</dbReference>
<dbReference type="Pfam" id="PF05651">
    <property type="entry name" value="Diacid_rec"/>
    <property type="match status" value="1"/>
</dbReference>
<gene>
    <name evidence="4" type="ORF">SAMN04488500_12923</name>
</gene>
<evidence type="ECO:0000313" key="4">
    <source>
        <dbReference type="EMBL" id="SMD12679.1"/>
    </source>
</evidence>
<protein>
    <submittedName>
        <fullName evidence="4">Putative sugar diacid recognition</fullName>
    </submittedName>
</protein>
<proteinExistence type="predicted"/>
<accession>A0A1W2ESK5</accession>
<feature type="domain" description="Methyl-accepting transducer" evidence="3">
    <location>
        <begin position="114"/>
        <end position="283"/>
    </location>
</feature>
<dbReference type="PANTHER" id="PTHR32089:SF112">
    <property type="entry name" value="LYSOZYME-LIKE PROTEIN-RELATED"/>
    <property type="match status" value="1"/>
</dbReference>
<dbReference type="STRING" id="112901.SAMN04488500_12923"/>